<evidence type="ECO:0000256" key="1">
    <source>
        <dbReference type="SAM" id="Phobius"/>
    </source>
</evidence>
<evidence type="ECO:0000313" key="2">
    <source>
        <dbReference type="EMBL" id="GLS85166.1"/>
    </source>
</evidence>
<proteinExistence type="predicted"/>
<keyword evidence="1" id="KW-1133">Transmembrane helix</keyword>
<organism evidence="2 3">
    <name type="scientific">Cypionkella aquatica</name>
    <dbReference type="NCBI Taxonomy" id="1756042"/>
    <lineage>
        <taxon>Bacteria</taxon>
        <taxon>Pseudomonadati</taxon>
        <taxon>Pseudomonadota</taxon>
        <taxon>Alphaproteobacteria</taxon>
        <taxon>Rhodobacterales</taxon>
        <taxon>Paracoccaceae</taxon>
        <taxon>Cypionkella</taxon>
    </lineage>
</organism>
<dbReference type="EMBL" id="BSPP01000002">
    <property type="protein sequence ID" value="GLS85166.1"/>
    <property type="molecule type" value="Genomic_DNA"/>
</dbReference>
<accession>A0AA37U2P1</accession>
<comment type="caution">
    <text evidence="2">The sequence shown here is derived from an EMBL/GenBank/DDBJ whole genome shotgun (WGS) entry which is preliminary data.</text>
</comment>
<protein>
    <submittedName>
        <fullName evidence="2">Uncharacterized protein</fullName>
    </submittedName>
</protein>
<keyword evidence="1" id="KW-0812">Transmembrane</keyword>
<dbReference type="Proteomes" id="UP001157355">
    <property type="component" value="Unassembled WGS sequence"/>
</dbReference>
<gene>
    <name evidence="2" type="ORF">GCM10010873_01390</name>
</gene>
<evidence type="ECO:0000313" key="3">
    <source>
        <dbReference type="Proteomes" id="UP001157355"/>
    </source>
</evidence>
<sequence>MSGKTTIKPAIARDSGSIKPEEKANIASITEFLCVSPRASKVKNGKVIAAIIKTVAVKASITILVIALACGDISTE</sequence>
<keyword evidence="3" id="KW-1185">Reference proteome</keyword>
<dbReference type="AlphaFoldDB" id="A0AA37U2P1"/>
<name>A0AA37U2P1_9RHOB</name>
<reference evidence="2 3" key="1">
    <citation type="journal article" date="2014" name="Int. J. Syst. Evol. Microbiol.">
        <title>Complete genome sequence of Corynebacterium casei LMG S-19264T (=DSM 44701T), isolated from a smear-ripened cheese.</title>
        <authorList>
            <consortium name="US DOE Joint Genome Institute (JGI-PGF)"/>
            <person name="Walter F."/>
            <person name="Albersmeier A."/>
            <person name="Kalinowski J."/>
            <person name="Ruckert C."/>
        </authorList>
    </citation>
    <scope>NUCLEOTIDE SEQUENCE [LARGE SCALE GENOMIC DNA]</scope>
    <source>
        <strain evidence="2 3">NBRC 111766</strain>
    </source>
</reference>
<feature type="transmembrane region" description="Helical" evidence="1">
    <location>
        <begin position="47"/>
        <end position="69"/>
    </location>
</feature>
<keyword evidence="1" id="KW-0472">Membrane</keyword>